<keyword evidence="19" id="KW-1185">Reference proteome</keyword>
<feature type="transmembrane region" description="Helical" evidence="12">
    <location>
        <begin position="672"/>
        <end position="694"/>
    </location>
</feature>
<keyword evidence="6 13" id="KW-0732">Signal</keyword>
<keyword evidence="9 12" id="KW-0472">Membrane</keyword>
<gene>
    <name evidence="18" type="ORF">Taro_034926</name>
</gene>
<evidence type="ECO:0000256" key="4">
    <source>
        <dbReference type="ARBA" id="ARBA00009038"/>
    </source>
</evidence>
<evidence type="ECO:0000256" key="13">
    <source>
        <dbReference type="SAM" id="SignalP"/>
    </source>
</evidence>
<reference evidence="18" key="1">
    <citation type="submission" date="2017-07" db="EMBL/GenBank/DDBJ databases">
        <title>Taro Niue Genome Assembly and Annotation.</title>
        <authorList>
            <person name="Atibalentja N."/>
            <person name="Keating K."/>
            <person name="Fields C.J."/>
        </authorList>
    </citation>
    <scope>NUCLEOTIDE SEQUENCE</scope>
    <source>
        <strain evidence="18">Niue_2</strain>
        <tissue evidence="18">Leaf</tissue>
    </source>
</reference>
<dbReference type="InterPro" id="IPR008814">
    <property type="entry name" value="Swp1"/>
</dbReference>
<evidence type="ECO:0000256" key="6">
    <source>
        <dbReference type="ARBA" id="ARBA00022729"/>
    </source>
</evidence>
<name>A0A843WDC7_COLES</name>
<dbReference type="Pfam" id="PF25147">
    <property type="entry name" value="Ribophorin_II_C"/>
    <property type="match status" value="1"/>
</dbReference>
<evidence type="ECO:0000256" key="5">
    <source>
        <dbReference type="ARBA" id="ARBA00022692"/>
    </source>
</evidence>
<evidence type="ECO:0000256" key="1">
    <source>
        <dbReference type="ARBA" id="ARBA00002791"/>
    </source>
</evidence>
<feature type="signal peptide" evidence="13">
    <location>
        <begin position="1"/>
        <end position="19"/>
    </location>
</feature>
<keyword evidence="8 12" id="KW-1133">Transmembrane helix</keyword>
<sequence length="809" mass="88544">MAGGVRFLGLVCLISLCLAAYGGAAFVAPMDLDAHRSAALETFVPKDGSFGSLEETYEALKTFQILGLKEGAELSQATCPLVSQSLASSSSKLKDLFNALRVNSLLDCKLDANILKDVTSRLQAVKDATSLLDLYYAVQSMLLIKHLIEFPCLVNYKRKKLFIHLTWFVIQEKGFAVALSDADGFFHSIKSFSQSDGRWRYSTNGGEASTFAAGLALEALAGVISLSETEIDQSMIAIVKNDITKLFDSIESYDDGTLYFDEKQVDAKEYRGPLSTTSSVVRGVTAFAAAASGKLNIPKDKIVGLAKFFLSIGTPGSPKDFFYQIDSLSCLESNRQPLPVPGTVDIDYCENLHYCPLIAVPLILSLPEAVLSSTSKDPLKVKVSTVFGSSSPPLTVKLVRGLSSDAKDISALEGKELKFDSESSTHYLDMVSLNVDVGQYSLIFEIVLDESEHANTYAAGVRVQVPVLITGFIKIDGAELSVLDANGESVESKQKCWFVQVLDHRSGMSIVDQEILVLVQLVRLDLSNEKAVSLSANHLQKLRLSFQLTTPLGHTFKPHQVFLKLRHESKVEHIFLVGNTGKQFKIVLDFLGLVEKFYYLSGRYDIQLTVGDVAMENSFLRAIGHLDLDLPEASEKSTRPPSQPVDSSLRFGPKPEISHIFRAPEKRPPKELSVTFSVLTLLPLLVFVVGYDFSCLDGAQPMDPPVSWSFAMVCFEWLSVLITCFTSLMQLIRLGVNLKNFPSSAAPAAFAVLFHAGIAAVLSLYLLFWLKLDLFTTLKALSFLGAFLVFVGHRTLSYLASASAKLKSS</sequence>
<evidence type="ECO:0000256" key="11">
    <source>
        <dbReference type="ARBA" id="ARBA00032139"/>
    </source>
</evidence>
<evidence type="ECO:0000313" key="18">
    <source>
        <dbReference type="EMBL" id="MQM02164.1"/>
    </source>
</evidence>
<evidence type="ECO:0000256" key="12">
    <source>
        <dbReference type="SAM" id="Phobius"/>
    </source>
</evidence>
<dbReference type="InterPro" id="IPR055373">
    <property type="entry name" value="Ribophorin_II_N"/>
</dbReference>
<evidence type="ECO:0000259" key="16">
    <source>
        <dbReference type="Pfam" id="PF23861"/>
    </source>
</evidence>
<evidence type="ECO:0000259" key="14">
    <source>
        <dbReference type="Pfam" id="PF05817"/>
    </source>
</evidence>
<feature type="transmembrane region" description="Helical" evidence="12">
    <location>
        <begin position="748"/>
        <end position="768"/>
    </location>
</feature>
<evidence type="ECO:0000313" key="19">
    <source>
        <dbReference type="Proteomes" id="UP000652761"/>
    </source>
</evidence>
<dbReference type="AlphaFoldDB" id="A0A843WDC7"/>
<feature type="domain" description="Ribophorin II N-terminal" evidence="14">
    <location>
        <begin position="33"/>
        <end position="332"/>
    </location>
</feature>
<dbReference type="PANTHER" id="PTHR12640">
    <property type="entry name" value="RIBOPHORIN II"/>
    <property type="match status" value="1"/>
</dbReference>
<dbReference type="PANTHER" id="PTHR12640:SF0">
    <property type="entry name" value="DOLICHYL-DIPHOSPHOOLIGOSACCHARIDE--PROTEIN GLYCOSYLTRANSFERASE SUBUNIT 2"/>
    <property type="match status" value="1"/>
</dbReference>
<keyword evidence="7" id="KW-0256">Endoplasmic reticulum</keyword>
<feature type="transmembrane region" description="Helical" evidence="12">
    <location>
        <begin position="706"/>
        <end position="728"/>
    </location>
</feature>
<dbReference type="InterPro" id="IPR055375">
    <property type="entry name" value="Ribophorin_II_2nd"/>
</dbReference>
<evidence type="ECO:0000256" key="2">
    <source>
        <dbReference type="ARBA" id="ARBA00004477"/>
    </source>
</evidence>
<feature type="transmembrane region" description="Helical" evidence="12">
    <location>
        <begin position="780"/>
        <end position="800"/>
    </location>
</feature>
<dbReference type="Pfam" id="PF23861">
    <property type="entry name" value="Ribophorin_II_2nd"/>
    <property type="match status" value="1"/>
</dbReference>
<dbReference type="InterPro" id="IPR056790">
    <property type="entry name" value="Ribophorin_II_C"/>
</dbReference>
<dbReference type="EMBL" id="NMUH01002805">
    <property type="protein sequence ID" value="MQM02164.1"/>
    <property type="molecule type" value="Genomic_DNA"/>
</dbReference>
<dbReference type="OrthoDB" id="432292at2759"/>
<comment type="similarity">
    <text evidence="4">Belongs to the SWP1 family.</text>
</comment>
<dbReference type="Proteomes" id="UP000652761">
    <property type="component" value="Unassembled WGS sequence"/>
</dbReference>
<dbReference type="Pfam" id="PF05817">
    <property type="entry name" value="Ribophorin_II"/>
    <property type="match status" value="1"/>
</dbReference>
<evidence type="ECO:0000259" key="15">
    <source>
        <dbReference type="Pfam" id="PF23860"/>
    </source>
</evidence>
<keyword evidence="5 12" id="KW-0812">Transmembrane</keyword>
<evidence type="ECO:0000256" key="3">
    <source>
        <dbReference type="ARBA" id="ARBA00004922"/>
    </source>
</evidence>
<comment type="subcellular location">
    <subcellularLocation>
        <location evidence="2">Endoplasmic reticulum membrane</location>
        <topology evidence="2">Multi-pass membrane protein</topology>
    </subcellularLocation>
</comment>
<evidence type="ECO:0000259" key="17">
    <source>
        <dbReference type="Pfam" id="PF25147"/>
    </source>
</evidence>
<dbReference type="InterPro" id="IPR055374">
    <property type="entry name" value="Ribophorin_II_3rd"/>
</dbReference>
<proteinExistence type="inferred from homology"/>
<comment type="pathway">
    <text evidence="3">Protein modification; protein glycosylation.</text>
</comment>
<feature type="domain" description="Ribophorin II C-terminal" evidence="17">
    <location>
        <begin position="706"/>
        <end position="801"/>
    </location>
</feature>
<protein>
    <recommendedName>
        <fullName evidence="11">Ribophorin II</fullName>
    </recommendedName>
    <alternativeName>
        <fullName evidence="10">Ribophorin-2</fullName>
    </alternativeName>
</protein>
<dbReference type="Pfam" id="PF23860">
    <property type="entry name" value="Ribophorin_II_3rd"/>
    <property type="match status" value="1"/>
</dbReference>
<evidence type="ECO:0000256" key="9">
    <source>
        <dbReference type="ARBA" id="ARBA00023136"/>
    </source>
</evidence>
<evidence type="ECO:0000256" key="7">
    <source>
        <dbReference type="ARBA" id="ARBA00022824"/>
    </source>
</evidence>
<feature type="domain" description="Ribophorin II second" evidence="16">
    <location>
        <begin position="362"/>
        <end position="467"/>
    </location>
</feature>
<organism evidence="18 19">
    <name type="scientific">Colocasia esculenta</name>
    <name type="common">Wild taro</name>
    <name type="synonym">Arum esculentum</name>
    <dbReference type="NCBI Taxonomy" id="4460"/>
    <lineage>
        <taxon>Eukaryota</taxon>
        <taxon>Viridiplantae</taxon>
        <taxon>Streptophyta</taxon>
        <taxon>Embryophyta</taxon>
        <taxon>Tracheophyta</taxon>
        <taxon>Spermatophyta</taxon>
        <taxon>Magnoliopsida</taxon>
        <taxon>Liliopsida</taxon>
        <taxon>Araceae</taxon>
        <taxon>Aroideae</taxon>
        <taxon>Colocasieae</taxon>
        <taxon>Colocasia</taxon>
    </lineage>
</organism>
<evidence type="ECO:0000256" key="10">
    <source>
        <dbReference type="ARBA" id="ARBA00030078"/>
    </source>
</evidence>
<comment type="caution">
    <text evidence="18">The sequence shown here is derived from an EMBL/GenBank/DDBJ whole genome shotgun (WGS) entry which is preliminary data.</text>
</comment>
<dbReference type="GO" id="GO:0008250">
    <property type="term" value="C:oligosaccharyltransferase complex"/>
    <property type="evidence" value="ECO:0007669"/>
    <property type="project" value="InterPro"/>
</dbReference>
<dbReference type="GO" id="GO:0006487">
    <property type="term" value="P:protein N-linked glycosylation"/>
    <property type="evidence" value="ECO:0007669"/>
    <property type="project" value="TreeGrafter"/>
</dbReference>
<feature type="domain" description="Ribophorin II third" evidence="15">
    <location>
        <begin position="509"/>
        <end position="628"/>
    </location>
</feature>
<feature type="chain" id="PRO_5032696301" description="Ribophorin II" evidence="13">
    <location>
        <begin position="20"/>
        <end position="809"/>
    </location>
</feature>
<evidence type="ECO:0000256" key="8">
    <source>
        <dbReference type="ARBA" id="ARBA00022989"/>
    </source>
</evidence>
<accession>A0A843WDC7</accession>
<comment type="function">
    <text evidence="1">Subunit of the oligosaccharyl transferase (OST) complex that catalyzes the initial transfer of a defined glycan (Glc(3)Man(9)GlcNAc(2) in eukaryotes) from the lipid carrier dolichol-pyrophosphate to an asparagine residue within an Asn-X-Ser/Thr consensus motif in nascent polypeptide chains, the first step in protein N-glycosylation. N-glycosylation occurs cotranslationally and the complex associates with the Sec61 complex at the channel-forming translocon complex that mediates protein translocation across the endoplasmic reticulum (ER). All subunits are required for a maximal enzyme activity.</text>
</comment>